<evidence type="ECO:0000256" key="6">
    <source>
        <dbReference type="ARBA" id="ARBA00023274"/>
    </source>
</evidence>
<dbReference type="Gene3D" id="3.40.50.410">
    <property type="entry name" value="von Willebrand factor, type A domain"/>
    <property type="match status" value="1"/>
</dbReference>
<feature type="compositionally biased region" description="Polar residues" evidence="7">
    <location>
        <begin position="1"/>
        <end position="30"/>
    </location>
</feature>
<evidence type="ECO:0000256" key="1">
    <source>
        <dbReference type="ARBA" id="ARBA00004496"/>
    </source>
</evidence>
<dbReference type="GO" id="GO:0003723">
    <property type="term" value="F:RNA binding"/>
    <property type="evidence" value="ECO:0007669"/>
    <property type="project" value="UniProtKB-KW"/>
</dbReference>
<organism evidence="9 10">
    <name type="scientific">Streptomyces phage BRock</name>
    <dbReference type="NCBI Taxonomy" id="1913591"/>
    <lineage>
        <taxon>Viruses</taxon>
        <taxon>Duplodnaviria</taxon>
        <taxon>Heunggongvirae</taxon>
        <taxon>Uroviricota</taxon>
        <taxon>Caudoviricetes</taxon>
        <taxon>Borockvirus</taxon>
        <taxon>Borockvirus brock</taxon>
    </lineage>
</organism>
<proteinExistence type="inferred from homology"/>
<dbReference type="PANTHER" id="PTHR14202:SF0">
    <property type="entry name" value="RNA-BINDING PROTEIN RO60"/>
    <property type="match status" value="1"/>
</dbReference>
<dbReference type="InterPro" id="IPR040322">
    <property type="entry name" value="TROVE2"/>
</dbReference>
<protein>
    <submittedName>
        <fullName evidence="9">RNA-binding protein</fullName>
    </submittedName>
</protein>
<keyword evidence="5" id="KW-0694">RNA-binding</keyword>
<keyword evidence="10" id="KW-1185">Reference proteome</keyword>
<evidence type="ECO:0000259" key="8">
    <source>
        <dbReference type="PROSITE" id="PS50988"/>
    </source>
</evidence>
<dbReference type="KEGG" id="vg:55601592"/>
<evidence type="ECO:0000256" key="4">
    <source>
        <dbReference type="ARBA" id="ARBA00022723"/>
    </source>
</evidence>
<dbReference type="InterPro" id="IPR008858">
    <property type="entry name" value="TROVE_dom"/>
</dbReference>
<dbReference type="GO" id="GO:0046872">
    <property type="term" value="F:metal ion binding"/>
    <property type="evidence" value="ECO:0007669"/>
    <property type="project" value="UniProtKB-KW"/>
</dbReference>
<dbReference type="Proteomes" id="UP000224898">
    <property type="component" value="Segment"/>
</dbReference>
<comment type="subcellular location">
    <subcellularLocation>
        <location evidence="1">Cytoplasm</location>
    </subcellularLocation>
</comment>
<dbReference type="InterPro" id="IPR037214">
    <property type="entry name" value="TROVE_dom_sf"/>
</dbReference>
<dbReference type="InterPro" id="IPR036465">
    <property type="entry name" value="vWFA_dom_sf"/>
</dbReference>
<dbReference type="SUPFAM" id="SSF53300">
    <property type="entry name" value="vWA-like"/>
    <property type="match status" value="1"/>
</dbReference>
<name>A0A1J0GW83_9CAUD</name>
<feature type="region of interest" description="Disordered" evidence="7">
    <location>
        <begin position="1"/>
        <end position="31"/>
    </location>
</feature>
<evidence type="ECO:0000256" key="3">
    <source>
        <dbReference type="ARBA" id="ARBA00022490"/>
    </source>
</evidence>
<dbReference type="GO" id="GO:1990904">
    <property type="term" value="C:ribonucleoprotein complex"/>
    <property type="evidence" value="ECO:0007669"/>
    <property type="project" value="UniProtKB-KW"/>
</dbReference>
<dbReference type="RefSeq" id="YP_009831903.1">
    <property type="nucleotide sequence ID" value="NC_048650.1"/>
</dbReference>
<dbReference type="EMBL" id="KX925554">
    <property type="protein sequence ID" value="APC46439.1"/>
    <property type="molecule type" value="Genomic_DNA"/>
</dbReference>
<dbReference type="GeneID" id="55601592"/>
<evidence type="ECO:0000313" key="9">
    <source>
        <dbReference type="EMBL" id="APC46439.1"/>
    </source>
</evidence>
<reference evidence="9 10" key="1">
    <citation type="submission" date="2016-09" db="EMBL/GenBank/DDBJ databases">
        <title>Complete Genome Sequence of Streptomyces 5a phage BRock.</title>
        <authorList>
            <person name="Crossman A."/>
            <person name="Baron S."/>
            <person name="Jamdagni P."/>
            <person name="Khatri P."/>
            <person name="Sharma D."/>
            <person name="Pandey M."/>
            <person name="Goyal S."/>
            <person name="Kumar S."/>
            <person name="Phogat A."/>
            <person name="Chawla G."/>
            <person name="Pasricha M."/>
            <person name="Gupta K."/>
            <person name="Bazzad D."/>
            <person name="Aggarwal V."/>
            <person name="Poughat A."/>
            <person name="Singh K."/>
            <person name="Rana P."/>
            <person name="Gautam R."/>
            <person name="Sharma V."/>
            <person name="Tyagi D."/>
            <person name="Shahi A."/>
            <person name="Jangra N."/>
            <person name="Malik M."/>
            <person name="Sidhu P.K."/>
            <person name="Malik S."/>
            <person name="Ghalyan Y."/>
            <person name="Sharma S.S."/>
            <person name="Malik A."/>
            <person name="Chuttani R."/>
            <person name="Bamal N."/>
            <person name="Bhadula D."/>
            <person name="Batra A."/>
            <person name="Temple L."/>
            <person name="Nehra K."/>
        </authorList>
    </citation>
    <scope>NUCLEOTIDE SEQUENCE [LARGE SCALE GENOMIC DNA]</scope>
</reference>
<evidence type="ECO:0000313" key="10">
    <source>
        <dbReference type="Proteomes" id="UP000224898"/>
    </source>
</evidence>
<feature type="domain" description="TROVE" evidence="8">
    <location>
        <begin position="25"/>
        <end position="358"/>
    </location>
</feature>
<dbReference type="PROSITE" id="PS50988">
    <property type="entry name" value="TROVE"/>
    <property type="match status" value="1"/>
</dbReference>
<evidence type="ECO:0000256" key="7">
    <source>
        <dbReference type="SAM" id="MobiDB-lite"/>
    </source>
</evidence>
<dbReference type="SUPFAM" id="SSF140864">
    <property type="entry name" value="TROVE domain-like"/>
    <property type="match status" value="1"/>
</dbReference>
<accession>A0A1J0GW83</accession>
<keyword evidence="4" id="KW-0479">Metal-binding</keyword>
<evidence type="ECO:0000256" key="2">
    <source>
        <dbReference type="ARBA" id="ARBA00007814"/>
    </source>
</evidence>
<evidence type="ECO:0000256" key="5">
    <source>
        <dbReference type="ARBA" id="ARBA00022884"/>
    </source>
</evidence>
<dbReference type="PANTHER" id="PTHR14202">
    <property type="entry name" value="60 KDA RIBONUCLEOPROTEIN SSA/RO"/>
    <property type="match status" value="1"/>
</dbReference>
<keyword evidence="3" id="KW-0963">Cytoplasm</keyword>
<keyword evidence="6" id="KW-0687">Ribonucleoprotein</keyword>
<sequence length="523" mass="58120">MAKFNQASKTRTGVQSPIKSTSTVTRTGNGATAYERTPKSELFLLAVSNFVGQDTFYESAKNRDDRFSKLSQSVALADPQWFLSFVGWLRNEAFMRSGAVVAAVEGAKALSDANKAPGFPRKIVAASMARADEPGEVLAYFQSKYGKNYPAFLKKGVADAAKRLYNEYSLLKYDTESKGFRFADVIQLVHPSADSATQNKLFKYALDRRYSNIGQGSTDGLAMVRSRNFVMSVPVAERRKFLLEDGAYWFKEAGLTWEAVSGWLQGPMDAKAWEAIIPSMGYMALLRNLRNFQQADVNKKVYREVLSKISDTAQVKKGKQFPFRYLAAYQANKGNLTTAAALEEALEASLDNVPSLKGRTLILVDRSGSMTWSRDRNMDLTFADQAAIFGSALALRAEDATLVQFGTSSEEISFRKSDSVLPMLRKYRDLGGTNTATAVQRHFKNHDRVIIVTDEQYSYKDPASVVPKNVPLYTWNLEGYKAGGFSGDSKRHTFGGLTDKAFQQIPLIEAGQNAVWPWELDSK</sequence>
<dbReference type="Pfam" id="PF05731">
    <property type="entry name" value="TROVE"/>
    <property type="match status" value="1"/>
</dbReference>
<comment type="similarity">
    <text evidence="2">Belongs to the Ro 60 kDa family.</text>
</comment>